<accession>A0A9W7TG42</accession>
<name>A0A9W7TG42_TRIRA</name>
<proteinExistence type="predicted"/>
<dbReference type="GO" id="GO:0032981">
    <property type="term" value="P:mitochondrial respiratory chain complex I assembly"/>
    <property type="evidence" value="ECO:0007669"/>
    <property type="project" value="InterPro"/>
</dbReference>
<evidence type="ECO:0000313" key="2">
    <source>
        <dbReference type="Proteomes" id="UP001059041"/>
    </source>
</evidence>
<sequence>MPGSNVWTRSRARMRLFPEMFAQCSAEAASYGKCVAATTTGKQELTKNMCAKEFEALKSCFQSAMKKVAK</sequence>
<dbReference type="EMBL" id="JAFHDT010000018">
    <property type="protein sequence ID" value="KAI7796580.1"/>
    <property type="molecule type" value="Genomic_DNA"/>
</dbReference>
<organism evidence="1 2">
    <name type="scientific">Triplophysa rosa</name>
    <name type="common">Cave loach</name>
    <dbReference type="NCBI Taxonomy" id="992332"/>
    <lineage>
        <taxon>Eukaryota</taxon>
        <taxon>Metazoa</taxon>
        <taxon>Chordata</taxon>
        <taxon>Craniata</taxon>
        <taxon>Vertebrata</taxon>
        <taxon>Euteleostomi</taxon>
        <taxon>Actinopterygii</taxon>
        <taxon>Neopterygii</taxon>
        <taxon>Teleostei</taxon>
        <taxon>Ostariophysi</taxon>
        <taxon>Cypriniformes</taxon>
        <taxon>Nemacheilidae</taxon>
        <taxon>Triplophysa</taxon>
    </lineage>
</organism>
<reference evidence="1" key="1">
    <citation type="submission" date="2021-02" db="EMBL/GenBank/DDBJ databases">
        <title>Comparative genomics reveals that relaxation of natural selection precedes convergent phenotypic evolution of cavefish.</title>
        <authorList>
            <person name="Peng Z."/>
        </authorList>
    </citation>
    <scope>NUCLEOTIDE SEQUENCE</scope>
    <source>
        <tissue evidence="1">Muscle</tissue>
    </source>
</reference>
<dbReference type="PROSITE" id="PS51808">
    <property type="entry name" value="CHCH"/>
    <property type="match status" value="1"/>
</dbReference>
<gene>
    <name evidence="1" type="ORF">IRJ41_001712</name>
</gene>
<evidence type="ECO:0008006" key="3">
    <source>
        <dbReference type="Google" id="ProtNLM"/>
    </source>
</evidence>
<keyword evidence="2" id="KW-1185">Reference proteome</keyword>
<dbReference type="OrthoDB" id="3821113at2759"/>
<dbReference type="PANTHER" id="PTHR34561:SF1">
    <property type="entry name" value="NADH DEHYDROGENASE [UBIQUINONE] 1 ALPHA SUBCOMPLEX ASSEMBLY FACTOR 8"/>
    <property type="match status" value="1"/>
</dbReference>
<protein>
    <recommendedName>
        <fullName evidence="3">NADH dehydrogenase [ubiquinone] 1 alpha subcomplex assembly factor 8</fullName>
    </recommendedName>
</protein>
<dbReference type="GO" id="GO:0005739">
    <property type="term" value="C:mitochondrion"/>
    <property type="evidence" value="ECO:0007669"/>
    <property type="project" value="InterPro"/>
</dbReference>
<dbReference type="InterPro" id="IPR034595">
    <property type="entry name" value="NDUFAF8"/>
</dbReference>
<comment type="caution">
    <text evidence="1">The sequence shown here is derived from an EMBL/GenBank/DDBJ whole genome shotgun (WGS) entry which is preliminary data.</text>
</comment>
<dbReference type="PANTHER" id="PTHR34561">
    <property type="entry name" value="NADH DEHYDROGENASE [UBIQUINONE] 1 ALPHA SUBCOMPLEX ASSEMBLY FACTOR 8"/>
    <property type="match status" value="1"/>
</dbReference>
<evidence type="ECO:0000313" key="1">
    <source>
        <dbReference type="EMBL" id="KAI7796580.1"/>
    </source>
</evidence>
<dbReference type="Proteomes" id="UP001059041">
    <property type="component" value="Linkage Group LG18"/>
</dbReference>
<dbReference type="AlphaFoldDB" id="A0A9W7TG42"/>